<evidence type="ECO:0000256" key="2">
    <source>
        <dbReference type="ARBA" id="ARBA00022555"/>
    </source>
</evidence>
<evidence type="ECO:0000259" key="10">
    <source>
        <dbReference type="Pfam" id="PF00673"/>
    </source>
</evidence>
<dbReference type="InterPro" id="IPR031310">
    <property type="entry name" value="Ribosomal_uL5_N"/>
</dbReference>
<dbReference type="EMBL" id="CP009961">
    <property type="protein sequence ID" value="AKG38045.1"/>
    <property type="molecule type" value="Genomic_DNA"/>
</dbReference>
<dbReference type="HAMAP" id="MF_01333_A">
    <property type="entry name" value="Ribosomal_uL5_A"/>
    <property type="match status" value="1"/>
</dbReference>
<keyword evidence="2 7" id="KW-0820">tRNA-binding</keyword>
<accession>A0A0F7FG12</accession>
<dbReference type="PANTHER" id="PTHR11994">
    <property type="entry name" value="60S RIBOSOMAL PROTEIN L11-RELATED"/>
    <property type="match status" value="1"/>
</dbReference>
<organism evidence="11 12">
    <name type="scientific">Infirmifilum uzonense</name>
    <dbReference type="NCBI Taxonomy" id="1550241"/>
    <lineage>
        <taxon>Archaea</taxon>
        <taxon>Thermoproteota</taxon>
        <taxon>Thermoprotei</taxon>
        <taxon>Thermofilales</taxon>
        <taxon>Thermofilaceae</taxon>
        <taxon>Infirmifilum</taxon>
    </lineage>
</organism>
<dbReference type="STRING" id="1550241.MA03_00320"/>
<evidence type="ECO:0000256" key="4">
    <source>
        <dbReference type="ARBA" id="ARBA00022884"/>
    </source>
</evidence>
<feature type="domain" description="Large ribosomal subunit protein uL5 C-terminal" evidence="10">
    <location>
        <begin position="69"/>
        <end position="165"/>
    </location>
</feature>
<comment type="function">
    <text evidence="7">This is 1 of the proteins that bind and probably mediate the attachment of the 5S RNA into the large ribosomal subunit, where it forms part of the central protuberance. In the 70S ribosome it contacts protein S13 of the 30S subunit (bridge B1b), connecting the 2 subunits; this bridge is implicated in subunit movement. May contact the P site tRNA; the 5S rRNA and some of its associated proteins might help stabilize positioning of ribosome-bound tRNAs.</text>
</comment>
<evidence type="ECO:0000256" key="7">
    <source>
        <dbReference type="HAMAP-Rule" id="MF_01333"/>
    </source>
</evidence>
<evidence type="ECO:0000256" key="1">
    <source>
        <dbReference type="ARBA" id="ARBA00008553"/>
    </source>
</evidence>
<dbReference type="GeneID" id="25400629"/>
<dbReference type="GO" id="GO:0019843">
    <property type="term" value="F:rRNA binding"/>
    <property type="evidence" value="ECO:0007669"/>
    <property type="project" value="UniProtKB-UniRule"/>
</dbReference>
<comment type="similarity">
    <text evidence="1 7 8">Belongs to the universal ribosomal protein uL5 family.</text>
</comment>
<dbReference type="HOGENOM" id="CLU_061015_3_0_2"/>
<dbReference type="InterPro" id="IPR031309">
    <property type="entry name" value="Ribosomal_uL5_C"/>
</dbReference>
<keyword evidence="3 7" id="KW-0699">rRNA-binding</keyword>
<dbReference type="InterPro" id="IPR022804">
    <property type="entry name" value="Ribosomal_uL5_arc"/>
</dbReference>
<dbReference type="Pfam" id="PF00281">
    <property type="entry name" value="Ribosomal_L5"/>
    <property type="match status" value="1"/>
</dbReference>
<reference evidence="11 12" key="1">
    <citation type="journal article" date="2015" name="Stand. Genomic Sci.">
        <title>Complete genome sequence of and proposal of Thermofilum uzonense sp. nov. a novel hyperthermophilic crenarchaeon and emended description of the genus Thermofilum.</title>
        <authorList>
            <person name="Toshchakov S.V."/>
            <person name="Korzhenkov A.A."/>
            <person name="Samarov N.I."/>
            <person name="Mazunin I.O."/>
            <person name="Mozhey O.I."/>
            <person name="Shmyr I.S."/>
            <person name="Derbikova K.S."/>
            <person name="Taranov E.A."/>
            <person name="Dominova I.N."/>
            <person name="Bonch-Osmolovskaya E.A."/>
            <person name="Patrushev M.V."/>
            <person name="Podosokorskaya O.A."/>
            <person name="Kublanov I.V."/>
        </authorList>
    </citation>
    <scope>NUCLEOTIDE SEQUENCE [LARGE SCALE GENOMIC DNA]</scope>
    <source>
        <strain evidence="11 12">1807-2</strain>
    </source>
</reference>
<keyword evidence="5 7" id="KW-0689">Ribosomal protein</keyword>
<evidence type="ECO:0000256" key="6">
    <source>
        <dbReference type="ARBA" id="ARBA00023274"/>
    </source>
</evidence>
<name>A0A0F7FG12_9CREN</name>
<dbReference type="NCBIfam" id="NF003258">
    <property type="entry name" value="PRK04219.1"/>
    <property type="match status" value="1"/>
</dbReference>
<dbReference type="AlphaFoldDB" id="A0A0F7FG12"/>
<dbReference type="Proteomes" id="UP000067434">
    <property type="component" value="Chromosome"/>
</dbReference>
<dbReference type="OrthoDB" id="372044at2157"/>
<dbReference type="PATRIC" id="fig|1550241.5.peg.63"/>
<keyword evidence="6 7" id="KW-0687">Ribonucleoprotein</keyword>
<dbReference type="GO" id="GO:0000049">
    <property type="term" value="F:tRNA binding"/>
    <property type="evidence" value="ECO:0007669"/>
    <property type="project" value="UniProtKB-UniRule"/>
</dbReference>
<evidence type="ECO:0000313" key="12">
    <source>
        <dbReference type="Proteomes" id="UP000067434"/>
    </source>
</evidence>
<keyword evidence="4 7" id="KW-0694">RNA-binding</keyword>
<dbReference type="FunFam" id="3.30.1440.10:FF:000002">
    <property type="entry name" value="60S ribosomal protein L11"/>
    <property type="match status" value="1"/>
</dbReference>
<feature type="domain" description="Large ribosomal subunit protein uL5 N-terminal" evidence="9">
    <location>
        <begin position="11"/>
        <end position="64"/>
    </location>
</feature>
<evidence type="ECO:0000256" key="8">
    <source>
        <dbReference type="RuleBase" id="RU003930"/>
    </source>
</evidence>
<dbReference type="Pfam" id="PF00673">
    <property type="entry name" value="Ribosomal_L5_C"/>
    <property type="match status" value="1"/>
</dbReference>
<dbReference type="InterPro" id="IPR002132">
    <property type="entry name" value="Ribosomal_uL5"/>
</dbReference>
<dbReference type="PIRSF" id="PIRSF002161">
    <property type="entry name" value="Ribosomal_L5"/>
    <property type="match status" value="1"/>
</dbReference>
<sequence>MKGVPVMETGHPMRRIFIAKVVVNIGVGEGGERLAKAAKLLEELTGQKPSLRRARKSIKDFGVRKGENIAAMVTLRGEKAISFLKKAFAAVENRISESSIDRHGNFAFGVREHILVPGVKYDPEVGIFGFDVIVGMERPGYRVKRRRRKKSKIGRNHYVTKEETIAFLEKVLGVQVIRTKR</sequence>
<evidence type="ECO:0000256" key="3">
    <source>
        <dbReference type="ARBA" id="ARBA00022730"/>
    </source>
</evidence>
<dbReference type="GO" id="GO:0003735">
    <property type="term" value="F:structural constituent of ribosome"/>
    <property type="evidence" value="ECO:0007669"/>
    <property type="project" value="InterPro"/>
</dbReference>
<keyword evidence="12" id="KW-1185">Reference proteome</keyword>
<gene>
    <name evidence="7" type="primary">rpl5</name>
    <name evidence="11" type="ORF">MA03_00320</name>
</gene>
<evidence type="ECO:0000313" key="11">
    <source>
        <dbReference type="EMBL" id="AKG38045.1"/>
    </source>
</evidence>
<protein>
    <recommendedName>
        <fullName evidence="7">Large ribosomal subunit protein uL5</fullName>
    </recommendedName>
</protein>
<dbReference type="GO" id="GO:1990904">
    <property type="term" value="C:ribonucleoprotein complex"/>
    <property type="evidence" value="ECO:0007669"/>
    <property type="project" value="UniProtKB-KW"/>
</dbReference>
<dbReference type="InterPro" id="IPR022803">
    <property type="entry name" value="Ribosomal_uL5_dom_sf"/>
</dbReference>
<dbReference type="GO" id="GO:0005840">
    <property type="term" value="C:ribosome"/>
    <property type="evidence" value="ECO:0007669"/>
    <property type="project" value="UniProtKB-KW"/>
</dbReference>
<comment type="subunit">
    <text evidence="7">Part of the 50S ribosomal subunit; contacts the 5S rRNA and probably tRNA. Forms a bridge to the 30S subunit in the 70S ribosome.</text>
</comment>
<dbReference type="GO" id="GO:0006412">
    <property type="term" value="P:translation"/>
    <property type="evidence" value="ECO:0007669"/>
    <property type="project" value="UniProtKB-UniRule"/>
</dbReference>
<dbReference type="KEGG" id="thf:MA03_00320"/>
<evidence type="ECO:0000256" key="5">
    <source>
        <dbReference type="ARBA" id="ARBA00022980"/>
    </source>
</evidence>
<dbReference type="Gene3D" id="3.30.1440.10">
    <property type="match status" value="1"/>
</dbReference>
<dbReference type="RefSeq" id="WP_052883365.1">
    <property type="nucleotide sequence ID" value="NZ_CP009961.1"/>
</dbReference>
<dbReference type="InterPro" id="IPR057266">
    <property type="entry name" value="Ribosomal_uL5_euk/arc-type"/>
</dbReference>
<evidence type="ECO:0000259" key="9">
    <source>
        <dbReference type="Pfam" id="PF00281"/>
    </source>
</evidence>
<proteinExistence type="inferred from homology"/>
<dbReference type="SUPFAM" id="SSF55282">
    <property type="entry name" value="RL5-like"/>
    <property type="match status" value="1"/>
</dbReference>